<dbReference type="InterPro" id="IPR050832">
    <property type="entry name" value="Bact_Acetyltransf"/>
</dbReference>
<dbReference type="RefSeq" id="WP_244865299.1">
    <property type="nucleotide sequence ID" value="NZ_BOVK01000096.1"/>
</dbReference>
<proteinExistence type="predicted"/>
<keyword evidence="5" id="KW-1185">Reference proteome</keyword>
<comment type="caution">
    <text evidence="4">The sequence shown here is derived from an EMBL/GenBank/DDBJ whole genome shotgun (WGS) entry which is preliminary data.</text>
</comment>
<dbReference type="SUPFAM" id="SSF55729">
    <property type="entry name" value="Acyl-CoA N-acyltransferases (Nat)"/>
    <property type="match status" value="1"/>
</dbReference>
<keyword evidence="2" id="KW-0012">Acyltransferase</keyword>
<evidence type="ECO:0000259" key="3">
    <source>
        <dbReference type="PROSITE" id="PS51186"/>
    </source>
</evidence>
<reference evidence="4" key="1">
    <citation type="submission" date="2021-04" db="EMBL/GenBank/DDBJ databases">
        <title>Draft genome sequence of Xylanibacillus composti strain K13.</title>
        <authorList>
            <person name="Uke A."/>
            <person name="Chhe C."/>
            <person name="Baramee S."/>
            <person name="Kosugi A."/>
        </authorList>
    </citation>
    <scope>NUCLEOTIDE SEQUENCE</scope>
    <source>
        <strain evidence="4">K13</strain>
    </source>
</reference>
<gene>
    <name evidence="4" type="ORF">XYCOK13_43120</name>
</gene>
<name>A0A8J4H5S2_9BACL</name>
<evidence type="ECO:0000256" key="2">
    <source>
        <dbReference type="ARBA" id="ARBA00023315"/>
    </source>
</evidence>
<feature type="domain" description="N-acetyltransferase" evidence="3">
    <location>
        <begin position="6"/>
        <end position="156"/>
    </location>
</feature>
<evidence type="ECO:0000313" key="4">
    <source>
        <dbReference type="EMBL" id="GIQ71488.1"/>
    </source>
</evidence>
<organism evidence="4 5">
    <name type="scientific">Xylanibacillus composti</name>
    <dbReference type="NCBI Taxonomy" id="1572762"/>
    <lineage>
        <taxon>Bacteria</taxon>
        <taxon>Bacillati</taxon>
        <taxon>Bacillota</taxon>
        <taxon>Bacilli</taxon>
        <taxon>Bacillales</taxon>
        <taxon>Paenibacillaceae</taxon>
        <taxon>Xylanibacillus</taxon>
    </lineage>
</organism>
<dbReference type="InterPro" id="IPR000182">
    <property type="entry name" value="GNAT_dom"/>
</dbReference>
<keyword evidence="1" id="KW-0808">Transferase</keyword>
<dbReference type="PANTHER" id="PTHR43877:SF2">
    <property type="entry name" value="AMINOALKYLPHOSPHONATE N-ACETYLTRANSFERASE-RELATED"/>
    <property type="match status" value="1"/>
</dbReference>
<dbReference type="PROSITE" id="PS51186">
    <property type="entry name" value="GNAT"/>
    <property type="match status" value="1"/>
</dbReference>
<dbReference type="PANTHER" id="PTHR43877">
    <property type="entry name" value="AMINOALKYLPHOSPHONATE N-ACETYLTRANSFERASE-RELATED-RELATED"/>
    <property type="match status" value="1"/>
</dbReference>
<evidence type="ECO:0000256" key="1">
    <source>
        <dbReference type="ARBA" id="ARBA00022679"/>
    </source>
</evidence>
<sequence>MQMATITVQQATIEQLDEIVSLFNDYRIFYEKTSDLEGARAFIKAKFVNQESVIFLAYHAVENQAVGFAQLYPTFSSLSMTKAWILNDLYVASRCRQQGVGRKLLEAARRFAERTEANSLSLSTARDNQTAQRLYESFGFTQEDKFVQYNYDIKLI</sequence>
<dbReference type="Pfam" id="PF00583">
    <property type="entry name" value="Acetyltransf_1"/>
    <property type="match status" value="1"/>
</dbReference>
<dbReference type="CDD" id="cd04301">
    <property type="entry name" value="NAT_SF"/>
    <property type="match status" value="1"/>
</dbReference>
<protein>
    <submittedName>
        <fullName evidence="4">N-acetyltransferase</fullName>
    </submittedName>
</protein>
<dbReference type="EMBL" id="BOVK01000096">
    <property type="protein sequence ID" value="GIQ71488.1"/>
    <property type="molecule type" value="Genomic_DNA"/>
</dbReference>
<dbReference type="Proteomes" id="UP000677918">
    <property type="component" value="Unassembled WGS sequence"/>
</dbReference>
<dbReference type="AlphaFoldDB" id="A0A8J4H5S2"/>
<accession>A0A8J4H5S2</accession>
<dbReference type="GO" id="GO:0016747">
    <property type="term" value="F:acyltransferase activity, transferring groups other than amino-acyl groups"/>
    <property type="evidence" value="ECO:0007669"/>
    <property type="project" value="InterPro"/>
</dbReference>
<dbReference type="Gene3D" id="3.40.630.30">
    <property type="match status" value="1"/>
</dbReference>
<evidence type="ECO:0000313" key="5">
    <source>
        <dbReference type="Proteomes" id="UP000677918"/>
    </source>
</evidence>
<dbReference type="InterPro" id="IPR016181">
    <property type="entry name" value="Acyl_CoA_acyltransferase"/>
</dbReference>